<dbReference type="AlphaFoldDB" id="A0A8H3II60"/>
<evidence type="ECO:0000313" key="3">
    <source>
        <dbReference type="EMBL" id="CAF9919628.1"/>
    </source>
</evidence>
<gene>
    <name evidence="3" type="ORF">HETSPECPRED_004056</name>
</gene>
<keyword evidence="4" id="KW-1185">Reference proteome</keyword>
<dbReference type="OrthoDB" id="432483at2759"/>
<feature type="region of interest" description="Disordered" evidence="1">
    <location>
        <begin position="244"/>
        <end position="275"/>
    </location>
</feature>
<proteinExistence type="predicted"/>
<sequence length="519" mass="58501">MSDPLSIAASVAGLLALTGTVSKSVFQFVTSIKDAPEHARTLVRSLYTLNVALGQIQQNILDPDFISETDDKDVEELQRCLAICTTLFTQLQKKVEDCELGLQGQYLLGKGWESVKWSFTDDILENLLRSLEAEKATLQLLISAFMAKVTTGLLRYAKQTEARTRHMSRQLKDITITLQWLLPKVPGQRAAPITSAEQKAVESSVFAASSAYNADELATLLRSSGSSLSLALDTSDDDTASVLWQPETERSLEPRASFSRALTGPPPQDQLGRLRNTDSLMSSTATSGMLQIQETRRSWLRNAPASVVDLPRMTTSIAVVYQMASVLDKLRSDTLIAGKASFQLASELQDIMTRVTSFSELLQIMFEADEEDPELLDAWKSTEDSVRAYYDVINHALDRARTLDRARKGAVIWTLFSARYDNERETLRQVAIRNIETMHMLTHTSYMKRTMVSQQHQRQQMVSQQHQRKQLDAIMGYMSTQFEMLRADFGHLTTPAPTALRSLKDWKPVLLERWRRIRE</sequence>
<evidence type="ECO:0000256" key="1">
    <source>
        <dbReference type="SAM" id="MobiDB-lite"/>
    </source>
</evidence>
<comment type="caution">
    <text evidence="3">The sequence shown here is derived from an EMBL/GenBank/DDBJ whole genome shotgun (WGS) entry which is preliminary data.</text>
</comment>
<name>A0A8H3II60_9LECA</name>
<dbReference type="Proteomes" id="UP000664521">
    <property type="component" value="Unassembled WGS sequence"/>
</dbReference>
<dbReference type="InterPro" id="IPR031348">
    <property type="entry name" value="PigL_N"/>
</dbReference>
<dbReference type="EMBL" id="CAJPDS010000024">
    <property type="protein sequence ID" value="CAF9919628.1"/>
    <property type="molecule type" value="Genomic_DNA"/>
</dbReference>
<accession>A0A8H3II60</accession>
<feature type="domain" description="Azaphilone pigments biosynthesis cluster protein L N-terminal" evidence="2">
    <location>
        <begin position="3"/>
        <end position="184"/>
    </location>
</feature>
<protein>
    <recommendedName>
        <fullName evidence="2">Azaphilone pigments biosynthesis cluster protein L N-terminal domain-containing protein</fullName>
    </recommendedName>
</protein>
<reference evidence="3" key="1">
    <citation type="submission" date="2021-03" db="EMBL/GenBank/DDBJ databases">
        <authorList>
            <person name="Tagirdzhanova G."/>
        </authorList>
    </citation>
    <scope>NUCLEOTIDE SEQUENCE</scope>
</reference>
<dbReference type="Pfam" id="PF17111">
    <property type="entry name" value="PigL_N"/>
    <property type="match status" value="1"/>
</dbReference>
<organism evidence="3 4">
    <name type="scientific">Heterodermia speciosa</name>
    <dbReference type="NCBI Taxonomy" id="116794"/>
    <lineage>
        <taxon>Eukaryota</taxon>
        <taxon>Fungi</taxon>
        <taxon>Dikarya</taxon>
        <taxon>Ascomycota</taxon>
        <taxon>Pezizomycotina</taxon>
        <taxon>Lecanoromycetes</taxon>
        <taxon>OSLEUM clade</taxon>
        <taxon>Lecanoromycetidae</taxon>
        <taxon>Caliciales</taxon>
        <taxon>Physciaceae</taxon>
        <taxon>Heterodermia</taxon>
    </lineage>
</organism>
<evidence type="ECO:0000313" key="4">
    <source>
        <dbReference type="Proteomes" id="UP000664521"/>
    </source>
</evidence>
<evidence type="ECO:0000259" key="2">
    <source>
        <dbReference type="Pfam" id="PF17111"/>
    </source>
</evidence>